<dbReference type="Gene3D" id="3.30.1340.30">
    <property type="match status" value="1"/>
</dbReference>
<evidence type="ECO:0000256" key="3">
    <source>
        <dbReference type="ARBA" id="ARBA00022737"/>
    </source>
</evidence>
<dbReference type="PANTHER" id="PTHR34606:SF15">
    <property type="entry name" value="BON DOMAIN-CONTAINING PROTEIN"/>
    <property type="match status" value="1"/>
</dbReference>
<feature type="chain" id="PRO_5016630244" description="Osmotically-inducible protein Y" evidence="6">
    <location>
        <begin position="27"/>
        <end position="116"/>
    </location>
</feature>
<keyword evidence="4" id="KW-0574">Periplasm</keyword>
<accession>A0A371K420</accession>
<evidence type="ECO:0000313" key="8">
    <source>
        <dbReference type="EMBL" id="RDZ28679.1"/>
    </source>
</evidence>
<proteinExistence type="predicted"/>
<reference evidence="8 9" key="1">
    <citation type="submission" date="2018-08" db="EMBL/GenBank/DDBJ databases">
        <title>Lysobacter sp. zong2l5, whole genome shotgun sequence.</title>
        <authorList>
            <person name="Zhang X."/>
            <person name="Feng G."/>
            <person name="Zhu H."/>
        </authorList>
    </citation>
    <scope>NUCLEOTIDE SEQUENCE [LARGE SCALE GENOMIC DNA]</scope>
    <source>
        <strain evidence="9">zong2l5</strain>
    </source>
</reference>
<evidence type="ECO:0000256" key="6">
    <source>
        <dbReference type="SAM" id="SignalP"/>
    </source>
</evidence>
<dbReference type="Proteomes" id="UP000264492">
    <property type="component" value="Unassembled WGS sequence"/>
</dbReference>
<feature type="signal peptide" evidence="6">
    <location>
        <begin position="1"/>
        <end position="26"/>
    </location>
</feature>
<gene>
    <name evidence="8" type="ORF">DX914_06010</name>
</gene>
<evidence type="ECO:0000256" key="5">
    <source>
        <dbReference type="ARBA" id="ARBA00070588"/>
    </source>
</evidence>
<dbReference type="PANTHER" id="PTHR34606">
    <property type="entry name" value="BON DOMAIN-CONTAINING PROTEIN"/>
    <property type="match status" value="1"/>
</dbReference>
<dbReference type="EMBL" id="QTSU01000001">
    <property type="protein sequence ID" value="RDZ28679.1"/>
    <property type="molecule type" value="Genomic_DNA"/>
</dbReference>
<dbReference type="InterPro" id="IPR007055">
    <property type="entry name" value="BON_dom"/>
</dbReference>
<feature type="domain" description="BON" evidence="7">
    <location>
        <begin position="44"/>
        <end position="113"/>
    </location>
</feature>
<dbReference type="InterPro" id="IPR051686">
    <property type="entry name" value="Lipoprotein_DolP"/>
</dbReference>
<dbReference type="FunFam" id="3.30.1340.30:FF:000001">
    <property type="entry name" value="Molecular chaperone OsmY"/>
    <property type="match status" value="1"/>
</dbReference>
<dbReference type="SMART" id="SM00749">
    <property type="entry name" value="BON"/>
    <property type="match status" value="1"/>
</dbReference>
<sequence length="116" mass="11949">MMKNATRIIAPALALALFAGAPAWVAAQDHDPPPATGESAQPVSDAWITTKVKTELLAAKDVSGLKIDVDTVNGTVQLSGRVDSQAQIDKAKAVAKSVQGVRSVDTKGLMASTKAP</sequence>
<name>A0A371K420_9GAMM</name>
<evidence type="ECO:0000256" key="2">
    <source>
        <dbReference type="ARBA" id="ARBA00022729"/>
    </source>
</evidence>
<comment type="subcellular location">
    <subcellularLocation>
        <location evidence="1">Periplasm</location>
    </subcellularLocation>
</comment>
<evidence type="ECO:0000259" key="7">
    <source>
        <dbReference type="PROSITE" id="PS50914"/>
    </source>
</evidence>
<evidence type="ECO:0000256" key="4">
    <source>
        <dbReference type="ARBA" id="ARBA00022764"/>
    </source>
</evidence>
<dbReference type="AlphaFoldDB" id="A0A371K420"/>
<dbReference type="OrthoDB" id="8910395at2"/>
<keyword evidence="3" id="KW-0677">Repeat</keyword>
<dbReference type="Pfam" id="PF04972">
    <property type="entry name" value="BON"/>
    <property type="match status" value="1"/>
</dbReference>
<keyword evidence="9" id="KW-1185">Reference proteome</keyword>
<comment type="caution">
    <text evidence="8">The sequence shown here is derived from an EMBL/GenBank/DDBJ whole genome shotgun (WGS) entry which is preliminary data.</text>
</comment>
<evidence type="ECO:0000256" key="1">
    <source>
        <dbReference type="ARBA" id="ARBA00004418"/>
    </source>
</evidence>
<dbReference type="PROSITE" id="PS50914">
    <property type="entry name" value="BON"/>
    <property type="match status" value="1"/>
</dbReference>
<protein>
    <recommendedName>
        <fullName evidence="5">Osmotically-inducible protein Y</fullName>
    </recommendedName>
</protein>
<organism evidence="8 9">
    <name type="scientific">Lysobacter silvisoli</name>
    <dbReference type="NCBI Taxonomy" id="2293254"/>
    <lineage>
        <taxon>Bacteria</taxon>
        <taxon>Pseudomonadati</taxon>
        <taxon>Pseudomonadota</taxon>
        <taxon>Gammaproteobacteria</taxon>
        <taxon>Lysobacterales</taxon>
        <taxon>Lysobacteraceae</taxon>
        <taxon>Lysobacter</taxon>
    </lineage>
</organism>
<dbReference type="InterPro" id="IPR014004">
    <property type="entry name" value="Transpt-assoc_nodulatn_dom_bac"/>
</dbReference>
<evidence type="ECO:0000313" key="9">
    <source>
        <dbReference type="Proteomes" id="UP000264492"/>
    </source>
</evidence>
<dbReference type="GO" id="GO:0042597">
    <property type="term" value="C:periplasmic space"/>
    <property type="evidence" value="ECO:0007669"/>
    <property type="project" value="UniProtKB-SubCell"/>
</dbReference>
<keyword evidence="2 6" id="KW-0732">Signal</keyword>